<proteinExistence type="predicted"/>
<keyword evidence="3" id="KW-1185">Reference proteome</keyword>
<name>A0A284RYG0_ARMOS</name>
<dbReference type="AlphaFoldDB" id="A0A284RYG0"/>
<evidence type="ECO:0000313" key="2">
    <source>
        <dbReference type="EMBL" id="SJL13798.1"/>
    </source>
</evidence>
<protein>
    <submittedName>
        <fullName evidence="2">Uncharacterized protein</fullName>
    </submittedName>
</protein>
<feature type="region of interest" description="Disordered" evidence="1">
    <location>
        <begin position="1"/>
        <end position="22"/>
    </location>
</feature>
<accession>A0A284RYG0</accession>
<evidence type="ECO:0000313" key="3">
    <source>
        <dbReference type="Proteomes" id="UP000219338"/>
    </source>
</evidence>
<evidence type="ECO:0000256" key="1">
    <source>
        <dbReference type="SAM" id="MobiDB-lite"/>
    </source>
</evidence>
<dbReference type="Proteomes" id="UP000219338">
    <property type="component" value="Unassembled WGS sequence"/>
</dbReference>
<organism evidence="2 3">
    <name type="scientific">Armillaria ostoyae</name>
    <name type="common">Armillaria root rot fungus</name>
    <dbReference type="NCBI Taxonomy" id="47428"/>
    <lineage>
        <taxon>Eukaryota</taxon>
        <taxon>Fungi</taxon>
        <taxon>Dikarya</taxon>
        <taxon>Basidiomycota</taxon>
        <taxon>Agaricomycotina</taxon>
        <taxon>Agaricomycetes</taxon>
        <taxon>Agaricomycetidae</taxon>
        <taxon>Agaricales</taxon>
        <taxon>Marasmiineae</taxon>
        <taxon>Physalacriaceae</taxon>
        <taxon>Armillaria</taxon>
    </lineage>
</organism>
<gene>
    <name evidence="2" type="ORF">ARMOST_17246</name>
</gene>
<dbReference type="EMBL" id="FUEG01000021">
    <property type="protein sequence ID" value="SJL13798.1"/>
    <property type="molecule type" value="Genomic_DNA"/>
</dbReference>
<sequence>MTLDYYSRNRHSLNDDRGYSSTRTGIRSVTRRAVKVFPTAVLSSESRIRYERGIDSLLASLHPSCVASGSTQHFYTEVTQAGFVKESNTPIEAFFSTTDRSAFRHSRLSTS</sequence>
<reference evidence="3" key="1">
    <citation type="journal article" date="2017" name="Nat. Ecol. Evol.">
        <title>Genome expansion and lineage-specific genetic innovations in the forest pathogenic fungi Armillaria.</title>
        <authorList>
            <person name="Sipos G."/>
            <person name="Prasanna A.N."/>
            <person name="Walter M.C."/>
            <person name="O'Connor E."/>
            <person name="Balint B."/>
            <person name="Krizsan K."/>
            <person name="Kiss B."/>
            <person name="Hess J."/>
            <person name="Varga T."/>
            <person name="Slot J."/>
            <person name="Riley R."/>
            <person name="Boka B."/>
            <person name="Rigling D."/>
            <person name="Barry K."/>
            <person name="Lee J."/>
            <person name="Mihaltcheva S."/>
            <person name="LaButti K."/>
            <person name="Lipzen A."/>
            <person name="Waldron R."/>
            <person name="Moloney N.M."/>
            <person name="Sperisen C."/>
            <person name="Kredics L."/>
            <person name="Vagvoelgyi C."/>
            <person name="Patrignani A."/>
            <person name="Fitzpatrick D."/>
            <person name="Nagy I."/>
            <person name="Doyle S."/>
            <person name="Anderson J.B."/>
            <person name="Grigoriev I.V."/>
            <person name="Gueldener U."/>
            <person name="Muensterkoetter M."/>
            <person name="Nagy L.G."/>
        </authorList>
    </citation>
    <scope>NUCLEOTIDE SEQUENCE [LARGE SCALE GENOMIC DNA]</scope>
    <source>
        <strain evidence="3">C18/9</strain>
    </source>
</reference>